<feature type="domain" description="EcxA zinc-binding" evidence="2">
    <location>
        <begin position="400"/>
        <end position="707"/>
    </location>
</feature>
<evidence type="ECO:0000313" key="4">
    <source>
        <dbReference type="EMBL" id="GAA0870909.1"/>
    </source>
</evidence>
<feature type="signal peptide" evidence="1">
    <location>
        <begin position="1"/>
        <end position="19"/>
    </location>
</feature>
<organism evidence="4 5">
    <name type="scientific">Gangjinia marincola</name>
    <dbReference type="NCBI Taxonomy" id="578463"/>
    <lineage>
        <taxon>Bacteria</taxon>
        <taxon>Pseudomonadati</taxon>
        <taxon>Bacteroidota</taxon>
        <taxon>Flavobacteriia</taxon>
        <taxon>Flavobacteriales</taxon>
        <taxon>Flavobacteriaceae</taxon>
        <taxon>Gangjinia</taxon>
    </lineage>
</organism>
<dbReference type="Proteomes" id="UP001500507">
    <property type="component" value="Unassembled WGS sequence"/>
</dbReference>
<feature type="domain" description="DUF5117" evidence="3">
    <location>
        <begin position="80"/>
        <end position="272"/>
    </location>
</feature>
<dbReference type="InterPro" id="IPR033413">
    <property type="entry name" value="DUF5117"/>
</dbReference>
<dbReference type="CDD" id="cd04276">
    <property type="entry name" value="ZnMc_MMP_like_2"/>
    <property type="match status" value="1"/>
</dbReference>
<dbReference type="PANTHER" id="PTHR38478:SF1">
    <property type="entry name" value="ZINC DEPENDENT METALLOPROTEASE DOMAIN LIPOPROTEIN"/>
    <property type="match status" value="1"/>
</dbReference>
<proteinExistence type="predicted"/>
<dbReference type="SUPFAM" id="SSF55486">
    <property type="entry name" value="Metalloproteases ('zincins'), catalytic domain"/>
    <property type="match status" value="1"/>
</dbReference>
<name>A0ABN1MCT0_9FLAO</name>
<dbReference type="RefSeq" id="WP_343762316.1">
    <property type="nucleotide sequence ID" value="NZ_BAAAFG010000001.1"/>
</dbReference>
<keyword evidence="4" id="KW-0482">Metalloprotease</keyword>
<sequence>MKNSLHILLFILLPIATVAQTFSTLSKKEDLQKFNGYADFWYSQKEDKIWMQVDKLEQEFLYVHSLTTGIGSNDIGLDRGQLGAGVIVKFQRAGNKLLLVQPNQNYRTTSTNAAESKSIQQAFGLSVLFGFKIEEEKEGSFLIDLTQFLMQDTHGVAKRLKAQKEGNYKLDKSRSALAMDRTKSFPKNAEFEALLTFTGEPTGRNLRTVVPDASAITVIQHHSFVALPDDNYTPREFVPGCGSFPMTFSDYSTPVWEPIKKRLICRHRLEKKTPGIAMSEAKEPIIYYLDPGTPEPVRSALLEGARWWNQAFEAAGYINAFQVKMLPEDADPMDLRYNVIQWVHRSTRGWSYGASVSDPRTGEILKGHVSLGSLRIRQDFMIAQALLNQPFAERDDNYQPMLEMALARIRQLSAHEVGHTLGFAHNFAASANEKASVMDYPHPSFSTNGNEITADNAYAEGIGAWDKVTVAYSYGDPVSRQAEKDYLRQILDQASKAGLDFISDPDARAAGGAHATAHLWDNGKDITTELKEVLKIRQQAIKNFGKDNIRTGEPYTVLEDVFVPLYFFHRYQTEATTKLIGGLDYSYAAKGEEKTIIKNLSKDDQEKALQAVLMTLSPVQLMIPERLLKLFPPRAYGYNRSRESFKSTMGVSFDPLGAAATASDFTLSYLLHPQRSNRLVLQRAVDKNQLGLEEVMKQLNKQIFKASGDSPYEKEIARTIQFSVLKHIMNLARQEQSLPQTKAIAFEALSIIKSSVGTDDAYAKMIQREIDQFLKAPEKFKVIPSPKIPDGSPIGSFSCTNTH</sequence>
<dbReference type="GO" id="GO:0008237">
    <property type="term" value="F:metallopeptidase activity"/>
    <property type="evidence" value="ECO:0007669"/>
    <property type="project" value="UniProtKB-KW"/>
</dbReference>
<accession>A0ABN1MCT0</accession>
<comment type="caution">
    <text evidence="4">The sequence shown here is derived from an EMBL/GenBank/DDBJ whole genome shotgun (WGS) entry which is preliminary data.</text>
</comment>
<keyword evidence="4" id="KW-0378">Hydrolase</keyword>
<evidence type="ECO:0000259" key="2">
    <source>
        <dbReference type="Pfam" id="PF16313"/>
    </source>
</evidence>
<dbReference type="Gene3D" id="3.40.390.10">
    <property type="entry name" value="Collagenase (Catalytic Domain)"/>
    <property type="match status" value="1"/>
</dbReference>
<dbReference type="Pfam" id="PF16313">
    <property type="entry name" value="DUF4953"/>
    <property type="match status" value="1"/>
</dbReference>
<evidence type="ECO:0000259" key="3">
    <source>
        <dbReference type="Pfam" id="PF17148"/>
    </source>
</evidence>
<keyword evidence="4" id="KW-0645">Protease</keyword>
<keyword evidence="5" id="KW-1185">Reference proteome</keyword>
<dbReference type="InterPro" id="IPR034032">
    <property type="entry name" value="Zn_MMP-like_bac"/>
</dbReference>
<protein>
    <submittedName>
        <fullName evidence="4">Zinc-dependent metalloprotease</fullName>
    </submittedName>
</protein>
<keyword evidence="1" id="KW-0732">Signal</keyword>
<dbReference type="Pfam" id="PF17148">
    <property type="entry name" value="DUF5117"/>
    <property type="match status" value="1"/>
</dbReference>
<feature type="chain" id="PRO_5046373049" evidence="1">
    <location>
        <begin position="20"/>
        <end position="803"/>
    </location>
</feature>
<evidence type="ECO:0000313" key="5">
    <source>
        <dbReference type="Proteomes" id="UP001500507"/>
    </source>
</evidence>
<gene>
    <name evidence="4" type="ORF">GCM10009117_00540</name>
</gene>
<evidence type="ECO:0000256" key="1">
    <source>
        <dbReference type="SAM" id="SignalP"/>
    </source>
</evidence>
<dbReference type="InterPro" id="IPR032534">
    <property type="entry name" value="EcxA_zinc-bd"/>
</dbReference>
<dbReference type="PANTHER" id="PTHR38478">
    <property type="entry name" value="PEPTIDASE M1A AND M12B"/>
    <property type="match status" value="1"/>
</dbReference>
<reference evidence="4 5" key="1">
    <citation type="journal article" date="2019" name="Int. J. Syst. Evol. Microbiol.">
        <title>The Global Catalogue of Microorganisms (GCM) 10K type strain sequencing project: providing services to taxonomists for standard genome sequencing and annotation.</title>
        <authorList>
            <consortium name="The Broad Institute Genomics Platform"/>
            <consortium name="The Broad Institute Genome Sequencing Center for Infectious Disease"/>
            <person name="Wu L."/>
            <person name="Ma J."/>
        </authorList>
    </citation>
    <scope>NUCLEOTIDE SEQUENCE [LARGE SCALE GENOMIC DNA]</scope>
    <source>
        <strain evidence="4 5">JCM 16082</strain>
    </source>
</reference>
<dbReference type="InterPro" id="IPR024079">
    <property type="entry name" value="MetalloPept_cat_dom_sf"/>
</dbReference>
<dbReference type="EMBL" id="BAAAFG010000001">
    <property type="protein sequence ID" value="GAA0870909.1"/>
    <property type="molecule type" value="Genomic_DNA"/>
</dbReference>